<dbReference type="Pfam" id="PF01022">
    <property type="entry name" value="HTH_5"/>
    <property type="match status" value="1"/>
</dbReference>
<dbReference type="SMART" id="SM00418">
    <property type="entry name" value="HTH_ARSR"/>
    <property type="match status" value="1"/>
</dbReference>
<dbReference type="GO" id="GO:0003677">
    <property type="term" value="F:DNA binding"/>
    <property type="evidence" value="ECO:0007669"/>
    <property type="project" value="UniProtKB-KW"/>
</dbReference>
<dbReference type="Pfam" id="PF00581">
    <property type="entry name" value="Rhodanese"/>
    <property type="match status" value="1"/>
</dbReference>
<feature type="domain" description="Rhodanese" evidence="4">
    <location>
        <begin position="146"/>
        <end position="235"/>
    </location>
</feature>
<name>A0A1Y2K575_9PROT</name>
<dbReference type="InterPro" id="IPR001845">
    <property type="entry name" value="HTH_ArsR_DNA-bd_dom"/>
</dbReference>
<dbReference type="PRINTS" id="PR00778">
    <property type="entry name" value="HTHARSR"/>
</dbReference>
<evidence type="ECO:0000256" key="3">
    <source>
        <dbReference type="ARBA" id="ARBA00023163"/>
    </source>
</evidence>
<dbReference type="InterPro" id="IPR036388">
    <property type="entry name" value="WH-like_DNA-bd_sf"/>
</dbReference>
<proteinExistence type="predicted"/>
<dbReference type="InterPro" id="IPR001307">
    <property type="entry name" value="Thiosulphate_STrfase_CS"/>
</dbReference>
<dbReference type="Gene3D" id="1.10.10.10">
    <property type="entry name" value="Winged helix-like DNA-binding domain superfamily/Winged helix DNA-binding domain"/>
    <property type="match status" value="1"/>
</dbReference>
<dbReference type="STRING" id="1434232.MAIT1_03604"/>
<protein>
    <submittedName>
        <fullName evidence="6">Putative ArsR family transcriptional regulator</fullName>
    </submittedName>
</protein>
<reference evidence="6 7" key="1">
    <citation type="journal article" date="2016" name="BMC Genomics">
        <title>Combined genomic and structural analyses of a cultured magnetotactic bacterium reveals its niche adaptation to a dynamic environment.</title>
        <authorList>
            <person name="Araujo A.C."/>
            <person name="Morillo V."/>
            <person name="Cypriano J."/>
            <person name="Teixeira L.C."/>
            <person name="Leao P."/>
            <person name="Lyra S."/>
            <person name="Almeida L.G."/>
            <person name="Bazylinski D.A."/>
            <person name="Vasconcellos A.T."/>
            <person name="Abreu F."/>
            <person name="Lins U."/>
        </authorList>
    </citation>
    <scope>NUCLEOTIDE SEQUENCE [LARGE SCALE GENOMIC DNA]</scope>
    <source>
        <strain evidence="6 7">IT-1</strain>
    </source>
</reference>
<dbReference type="FunFam" id="3.40.250.10:FF:000039">
    <property type="entry name" value="ArsR family transcriptional regulator"/>
    <property type="match status" value="1"/>
</dbReference>
<dbReference type="GO" id="GO:0003700">
    <property type="term" value="F:DNA-binding transcription factor activity"/>
    <property type="evidence" value="ECO:0007669"/>
    <property type="project" value="InterPro"/>
</dbReference>
<evidence type="ECO:0000256" key="1">
    <source>
        <dbReference type="ARBA" id="ARBA00023015"/>
    </source>
</evidence>
<dbReference type="EMBL" id="LVJN01000019">
    <property type="protein sequence ID" value="OSM04123.1"/>
    <property type="molecule type" value="Genomic_DNA"/>
</dbReference>
<keyword evidence="1" id="KW-0805">Transcription regulation</keyword>
<dbReference type="NCBIfam" id="NF033788">
    <property type="entry name" value="HTH_metalloreg"/>
    <property type="match status" value="1"/>
</dbReference>
<evidence type="ECO:0000259" key="5">
    <source>
        <dbReference type="PROSITE" id="PS50987"/>
    </source>
</evidence>
<keyword evidence="2" id="KW-0238">DNA-binding</keyword>
<dbReference type="Gene3D" id="3.40.250.10">
    <property type="entry name" value="Rhodanese-like domain"/>
    <property type="match status" value="1"/>
</dbReference>
<dbReference type="Proteomes" id="UP000194003">
    <property type="component" value="Unassembled WGS sequence"/>
</dbReference>
<dbReference type="PROSITE" id="PS50987">
    <property type="entry name" value="HTH_ARSR_2"/>
    <property type="match status" value="1"/>
</dbReference>
<dbReference type="PANTHER" id="PTHR43132:SF8">
    <property type="entry name" value="HTH-TYPE TRANSCRIPTIONAL REGULATOR KMTR"/>
    <property type="match status" value="1"/>
</dbReference>
<dbReference type="CDD" id="cd00158">
    <property type="entry name" value="RHOD"/>
    <property type="match status" value="1"/>
</dbReference>
<sequence length="241" mass="26689">MIDLFNKLVESLRRNMGTTKPFKSLIFEQLARVGKALAHGNRLELLEFLAQGERSVEALAQVSKLTVANTSQHLQILRQAGLVETRREGQRIHYRLADGRVVALLAVMRELAEDHVADIEKLITLYLTSRDGMDPIPARELLELARAGSVTVLDVRPGEEYAAGHLPGAINIPLKDLEANLARFPAGQEVVAYCRGPWCVLAFDAVAQLRARGVKARRLQDGLPEWRLAGLPVELGFNSNE</sequence>
<dbReference type="SUPFAM" id="SSF52821">
    <property type="entry name" value="Rhodanese/Cell cycle control phosphatase"/>
    <property type="match status" value="1"/>
</dbReference>
<dbReference type="PANTHER" id="PTHR43132">
    <property type="entry name" value="ARSENICAL RESISTANCE OPERON REPRESSOR ARSR-RELATED"/>
    <property type="match status" value="1"/>
</dbReference>
<dbReference type="SMART" id="SM00450">
    <property type="entry name" value="RHOD"/>
    <property type="match status" value="1"/>
</dbReference>
<dbReference type="InterPro" id="IPR036873">
    <property type="entry name" value="Rhodanese-like_dom_sf"/>
</dbReference>
<dbReference type="SUPFAM" id="SSF46785">
    <property type="entry name" value="Winged helix' DNA-binding domain"/>
    <property type="match status" value="1"/>
</dbReference>
<evidence type="ECO:0000313" key="7">
    <source>
        <dbReference type="Proteomes" id="UP000194003"/>
    </source>
</evidence>
<dbReference type="GO" id="GO:0004792">
    <property type="term" value="F:thiosulfate-cyanide sulfurtransferase activity"/>
    <property type="evidence" value="ECO:0007669"/>
    <property type="project" value="InterPro"/>
</dbReference>
<comment type="caution">
    <text evidence="6">The sequence shown here is derived from an EMBL/GenBank/DDBJ whole genome shotgun (WGS) entry which is preliminary data.</text>
</comment>
<accession>A0A1Y2K575</accession>
<dbReference type="CDD" id="cd00090">
    <property type="entry name" value="HTH_ARSR"/>
    <property type="match status" value="1"/>
</dbReference>
<evidence type="ECO:0000256" key="2">
    <source>
        <dbReference type="ARBA" id="ARBA00023125"/>
    </source>
</evidence>
<keyword evidence="3" id="KW-0804">Transcription</keyword>
<keyword evidence="7" id="KW-1185">Reference proteome</keyword>
<dbReference type="PROSITE" id="PS50206">
    <property type="entry name" value="RHODANESE_3"/>
    <property type="match status" value="1"/>
</dbReference>
<dbReference type="InterPro" id="IPR001763">
    <property type="entry name" value="Rhodanese-like_dom"/>
</dbReference>
<dbReference type="InterPro" id="IPR011991">
    <property type="entry name" value="ArsR-like_HTH"/>
</dbReference>
<evidence type="ECO:0000259" key="4">
    <source>
        <dbReference type="PROSITE" id="PS50206"/>
    </source>
</evidence>
<dbReference type="InterPro" id="IPR036390">
    <property type="entry name" value="WH_DNA-bd_sf"/>
</dbReference>
<dbReference type="AlphaFoldDB" id="A0A1Y2K575"/>
<dbReference type="PROSITE" id="PS00380">
    <property type="entry name" value="RHODANESE_1"/>
    <property type="match status" value="1"/>
</dbReference>
<evidence type="ECO:0000313" key="6">
    <source>
        <dbReference type="EMBL" id="OSM04123.1"/>
    </source>
</evidence>
<dbReference type="InterPro" id="IPR051011">
    <property type="entry name" value="Metal_resp_trans_reg"/>
</dbReference>
<feature type="domain" description="HTH arsR-type" evidence="5">
    <location>
        <begin position="22"/>
        <end position="116"/>
    </location>
</feature>
<organism evidence="6 7">
    <name type="scientific">Magnetofaba australis IT-1</name>
    <dbReference type="NCBI Taxonomy" id="1434232"/>
    <lineage>
        <taxon>Bacteria</taxon>
        <taxon>Pseudomonadati</taxon>
        <taxon>Pseudomonadota</taxon>
        <taxon>Magnetococcia</taxon>
        <taxon>Magnetococcales</taxon>
        <taxon>Magnetococcaceae</taxon>
        <taxon>Magnetofaba</taxon>
    </lineage>
</organism>
<gene>
    <name evidence="6" type="ORF">MAIT1_03604</name>
</gene>